<dbReference type="GO" id="GO:0016757">
    <property type="term" value="F:glycosyltransferase activity"/>
    <property type="evidence" value="ECO:0007669"/>
    <property type="project" value="UniProtKB-KW"/>
</dbReference>
<dbReference type="Proteomes" id="UP000305921">
    <property type="component" value="Unassembled WGS sequence"/>
</dbReference>
<evidence type="ECO:0000313" key="6">
    <source>
        <dbReference type="EMBL" id="TLQ46796.1"/>
    </source>
</evidence>
<feature type="domain" description="Glycosyltransferase subfamily 4-like N-terminal" evidence="5">
    <location>
        <begin position="13"/>
        <end position="191"/>
    </location>
</feature>
<dbReference type="PANTHER" id="PTHR12526:SF627">
    <property type="entry name" value="D-RHAMNOSYLTRANSFERASE WBPZ"/>
    <property type="match status" value="1"/>
</dbReference>
<evidence type="ECO:0000256" key="1">
    <source>
        <dbReference type="ARBA" id="ARBA00021292"/>
    </source>
</evidence>
<dbReference type="InterPro" id="IPR028098">
    <property type="entry name" value="Glyco_trans_4-like_N"/>
</dbReference>
<reference evidence="6 7" key="1">
    <citation type="submission" date="2019-05" db="EMBL/GenBank/DDBJ databases">
        <title>Streptomyces marianii sp. nov., a novel marine actinomycete from southern coast of India.</title>
        <authorList>
            <person name="Iniyan A.M."/>
            <person name="Wink J."/>
            <person name="Ramprasad E."/>
            <person name="Ramana C.V."/>
            <person name="Bunk B."/>
            <person name="Sproer C."/>
            <person name="Joseph F.-J.R.S."/>
            <person name="Vincent S.G.P."/>
        </authorList>
    </citation>
    <scope>NUCLEOTIDE SEQUENCE [LARGE SCALE GENOMIC DNA]</scope>
    <source>
        <strain evidence="6 7">ICN19</strain>
    </source>
</reference>
<dbReference type="AlphaFoldDB" id="A0A5R9EA44"/>
<dbReference type="OrthoDB" id="570545at2"/>
<comment type="caution">
    <text evidence="6">The sequence shown here is derived from an EMBL/GenBank/DDBJ whole genome shotgun (WGS) entry which is preliminary data.</text>
</comment>
<keyword evidence="3 6" id="KW-0808">Transferase</keyword>
<protein>
    <recommendedName>
        <fullName evidence="1">D-inositol 3-phosphate glycosyltransferase</fullName>
    </recommendedName>
</protein>
<keyword evidence="7" id="KW-1185">Reference proteome</keyword>
<dbReference type="RefSeq" id="WP_138056098.1">
    <property type="nucleotide sequence ID" value="NZ_VAWE01000001.1"/>
</dbReference>
<organism evidence="6 7">
    <name type="scientific">Streptomyces marianii</name>
    <dbReference type="NCBI Taxonomy" id="1817406"/>
    <lineage>
        <taxon>Bacteria</taxon>
        <taxon>Bacillati</taxon>
        <taxon>Actinomycetota</taxon>
        <taxon>Actinomycetes</taxon>
        <taxon>Kitasatosporales</taxon>
        <taxon>Streptomycetaceae</taxon>
        <taxon>Streptomyces</taxon>
    </lineage>
</organism>
<evidence type="ECO:0000256" key="2">
    <source>
        <dbReference type="ARBA" id="ARBA00022676"/>
    </source>
</evidence>
<dbReference type="Pfam" id="PF00534">
    <property type="entry name" value="Glycos_transf_1"/>
    <property type="match status" value="1"/>
</dbReference>
<evidence type="ECO:0000259" key="4">
    <source>
        <dbReference type="Pfam" id="PF00534"/>
    </source>
</evidence>
<proteinExistence type="predicted"/>
<evidence type="ECO:0000259" key="5">
    <source>
        <dbReference type="Pfam" id="PF13439"/>
    </source>
</evidence>
<dbReference type="EMBL" id="VAWE01000001">
    <property type="protein sequence ID" value="TLQ46796.1"/>
    <property type="molecule type" value="Genomic_DNA"/>
</dbReference>
<keyword evidence="2" id="KW-0328">Glycosyltransferase</keyword>
<gene>
    <name evidence="6" type="ORF">FEF34_30935</name>
</gene>
<evidence type="ECO:0000256" key="3">
    <source>
        <dbReference type="ARBA" id="ARBA00022679"/>
    </source>
</evidence>
<dbReference type="InterPro" id="IPR001296">
    <property type="entry name" value="Glyco_trans_1"/>
</dbReference>
<accession>A0A5R9EA44</accession>
<dbReference type="PANTHER" id="PTHR12526">
    <property type="entry name" value="GLYCOSYLTRANSFERASE"/>
    <property type="match status" value="1"/>
</dbReference>
<dbReference type="Gene3D" id="3.40.50.2000">
    <property type="entry name" value="Glycogen Phosphorylase B"/>
    <property type="match status" value="2"/>
</dbReference>
<evidence type="ECO:0000313" key="7">
    <source>
        <dbReference type="Proteomes" id="UP000305921"/>
    </source>
</evidence>
<dbReference type="SUPFAM" id="SSF53756">
    <property type="entry name" value="UDP-Glycosyltransferase/glycogen phosphorylase"/>
    <property type="match status" value="1"/>
</dbReference>
<feature type="domain" description="Glycosyl transferase family 1" evidence="4">
    <location>
        <begin position="201"/>
        <end position="360"/>
    </location>
</feature>
<name>A0A5R9EA44_9ACTN</name>
<sequence length="427" mass="46924">MHISFLLHNAYGIGGTIRTTFTLAATLAERHDVEIVSVFRHRDEPTLGAPPGVTMRHLLDLRQGSPTYDGTDPDYTRPARVFPRGDGRWKQYSRLTDARIAAYLRSLRADVVVGTRPGLNVHITRQAPRGPVRVGQEHLTLDGHDYRLRREIAHRYALLDAVTTVTEADARAYRTRLRLPDVRIEAVPHSVPAPAGPPADADSTWVVAAGRLLKVKRYDLLVKAFSKVVAARPDWRLRIYGGGDATGNEREALLALIARRGLHDHVFLMGPVHPLEPEWVKGSIAAVTSDRESFGMTIVEAMRCGLPVVSTDCPHGPREIIEDGVDGLLVPVGDEDAVADALLALINDDELRRRAGAAARVASGRFAPARIAERHEALFAELVARGARVRPRSALRDVVHRSRGAVLDAVYALRYRAADAVRKGRPA</sequence>
<dbReference type="Pfam" id="PF13439">
    <property type="entry name" value="Glyco_transf_4"/>
    <property type="match status" value="1"/>
</dbReference>